<reference evidence="6" key="2">
    <citation type="journal article" date="2023" name="Microbiome">
        <title>Synthase-selected sorting approach identifies a beta-lactone synthase in a nudibranch symbiotic bacterium.</title>
        <authorList>
            <person name="Dzunkova M."/>
            <person name="La Clair J.J."/>
            <person name="Tyml T."/>
            <person name="Doud D."/>
            <person name="Schulz F."/>
            <person name="Piquer-Esteban S."/>
            <person name="Porcel Sanchis D."/>
            <person name="Osborn A."/>
            <person name="Robinson D."/>
            <person name="Louie K.B."/>
            <person name="Bowen B.P."/>
            <person name="Bowers R.M."/>
            <person name="Lee J."/>
            <person name="Arnau V."/>
            <person name="Diaz-Villanueva W."/>
            <person name="Stepanauskas R."/>
            <person name="Gosliner T."/>
            <person name="Date S.V."/>
            <person name="Northen T.R."/>
            <person name="Cheng J.F."/>
            <person name="Burkart M.D."/>
            <person name="Woyke T."/>
        </authorList>
    </citation>
    <scope>NUCLEOTIDE SEQUENCE</scope>
    <source>
        <strain evidence="6">Df01</strain>
    </source>
</reference>
<name>A0ABT7QLW9_9GAMM</name>
<dbReference type="PANTHER" id="PTHR21294">
    <property type="entry name" value="ELECTRON TRANSFER FLAVOPROTEIN BETA-SUBUNIT"/>
    <property type="match status" value="1"/>
</dbReference>
<keyword evidence="7" id="KW-1185">Reference proteome</keyword>
<proteinExistence type="inferred from homology"/>
<evidence type="ECO:0000256" key="2">
    <source>
        <dbReference type="ARBA" id="ARBA00016797"/>
    </source>
</evidence>
<dbReference type="EMBL" id="JANQAO010000002">
    <property type="protein sequence ID" value="MDM5147580.1"/>
    <property type="molecule type" value="Genomic_DNA"/>
</dbReference>
<sequence>MKALVTVKRVIDPYVKVRVRADGLDVEKNDVKMAMNPFCENALEEALRWKDNGVVTEVVAMSAGGADTAETLRMALAMGADRAILVNTEMLPVPLIAAKLIAAVARREKPEVIWMGKQAADGDFNQTGQMVAALLGWGQGLFLSAATLEDGTVSADSEVDNGIVNVRIKLPCVLTADLRLNQPRYATLPNIMKARRKPMEELTAADLGVDLSPRLKVLRVSEPPPRPSGRKVADAQELVRVLREEAKVLS</sequence>
<organism evidence="6 7">
    <name type="scientific">Candidatus Doriopsillibacter californiensis</name>
    <dbReference type="NCBI Taxonomy" id="2970740"/>
    <lineage>
        <taxon>Bacteria</taxon>
        <taxon>Pseudomonadati</taxon>
        <taxon>Pseudomonadota</taxon>
        <taxon>Gammaproteobacteria</taxon>
        <taxon>Candidatus Tethybacterales</taxon>
        <taxon>Candidatus Persebacteraceae</taxon>
        <taxon>Candidatus Doriopsillibacter</taxon>
    </lineage>
</organism>
<comment type="caution">
    <text evidence="6">The sequence shown here is derived from an EMBL/GenBank/DDBJ whole genome shotgun (WGS) entry which is preliminary data.</text>
</comment>
<dbReference type="InterPro" id="IPR014730">
    <property type="entry name" value="ETF_a/b_N"/>
</dbReference>
<dbReference type="SMART" id="SM00893">
    <property type="entry name" value="ETF"/>
    <property type="match status" value="1"/>
</dbReference>
<dbReference type="SUPFAM" id="SSF52402">
    <property type="entry name" value="Adenine nucleotide alpha hydrolases-like"/>
    <property type="match status" value="1"/>
</dbReference>
<dbReference type="InterPro" id="IPR012255">
    <property type="entry name" value="ETF_b"/>
</dbReference>
<evidence type="ECO:0000313" key="7">
    <source>
        <dbReference type="Proteomes" id="UP001168167"/>
    </source>
</evidence>
<evidence type="ECO:0000256" key="4">
    <source>
        <dbReference type="ARBA" id="ARBA00022982"/>
    </source>
</evidence>
<comment type="similarity">
    <text evidence="1">Belongs to the ETF beta-subunit/FixA family.</text>
</comment>
<dbReference type="InterPro" id="IPR033948">
    <property type="entry name" value="ETF_beta_N"/>
</dbReference>
<dbReference type="InterPro" id="IPR014729">
    <property type="entry name" value="Rossmann-like_a/b/a_fold"/>
</dbReference>
<gene>
    <name evidence="6" type="ORF">NQX30_04245</name>
</gene>
<dbReference type="PANTHER" id="PTHR21294:SF8">
    <property type="entry name" value="ELECTRON TRANSFER FLAVOPROTEIN SUBUNIT BETA"/>
    <property type="match status" value="1"/>
</dbReference>
<feature type="domain" description="Electron transfer flavoprotein alpha/beta-subunit N-terminal" evidence="5">
    <location>
        <begin position="23"/>
        <end position="211"/>
    </location>
</feature>
<dbReference type="CDD" id="cd01714">
    <property type="entry name" value="ETF_beta"/>
    <property type="match status" value="1"/>
</dbReference>
<dbReference type="Pfam" id="PF01012">
    <property type="entry name" value="ETF"/>
    <property type="match status" value="1"/>
</dbReference>
<dbReference type="Proteomes" id="UP001168167">
    <property type="component" value="Unassembled WGS sequence"/>
</dbReference>
<dbReference type="PIRSF" id="PIRSF000090">
    <property type="entry name" value="Beta-ETF"/>
    <property type="match status" value="1"/>
</dbReference>
<keyword evidence="3" id="KW-0813">Transport</keyword>
<evidence type="ECO:0000256" key="1">
    <source>
        <dbReference type="ARBA" id="ARBA00007557"/>
    </source>
</evidence>
<evidence type="ECO:0000313" key="6">
    <source>
        <dbReference type="EMBL" id="MDM5147580.1"/>
    </source>
</evidence>
<accession>A0ABT7QLW9</accession>
<evidence type="ECO:0000256" key="3">
    <source>
        <dbReference type="ARBA" id="ARBA00022448"/>
    </source>
</evidence>
<dbReference type="Gene3D" id="3.40.50.620">
    <property type="entry name" value="HUPs"/>
    <property type="match status" value="1"/>
</dbReference>
<reference evidence="6" key="1">
    <citation type="submission" date="2022-08" db="EMBL/GenBank/DDBJ databases">
        <authorList>
            <person name="Dzunkova M."/>
            <person name="La Clair J."/>
            <person name="Tyml T."/>
            <person name="Doud D."/>
            <person name="Schulz F."/>
            <person name="Piquer S."/>
            <person name="Porcel Sanchis D."/>
            <person name="Osborn A."/>
            <person name="Robinson D."/>
            <person name="Louie K.B."/>
            <person name="Bowen B.P."/>
            <person name="Bowers R."/>
            <person name="Lee J."/>
            <person name="Arnau Llombart V."/>
            <person name="Diaz Villanueva W."/>
            <person name="Gosliner T."/>
            <person name="Northen T."/>
            <person name="Cheng J.-F."/>
            <person name="Burkart M.D."/>
            <person name="Woyke T."/>
        </authorList>
    </citation>
    <scope>NUCLEOTIDE SEQUENCE</scope>
    <source>
        <strain evidence="6">Df01</strain>
    </source>
</reference>
<keyword evidence="4" id="KW-0249">Electron transport</keyword>
<protein>
    <recommendedName>
        <fullName evidence="2">Electron transfer flavoprotein subunit beta</fullName>
    </recommendedName>
</protein>
<evidence type="ECO:0000259" key="5">
    <source>
        <dbReference type="SMART" id="SM00893"/>
    </source>
</evidence>